<dbReference type="EMBL" id="JAHLQT010021803">
    <property type="protein sequence ID" value="KAG7167299.1"/>
    <property type="molecule type" value="Genomic_DNA"/>
</dbReference>
<evidence type="ECO:0000313" key="6">
    <source>
        <dbReference type="Proteomes" id="UP000747542"/>
    </source>
</evidence>
<gene>
    <name evidence="3" type="ORF">Hamer_G028188</name>
    <name evidence="5" type="ORF">Hamer_G031635</name>
    <name evidence="4" type="ORF">Hamer_G031640</name>
    <name evidence="2" type="ORF">Hamer_G031976</name>
</gene>
<evidence type="ECO:0000313" key="2">
    <source>
        <dbReference type="EMBL" id="KAG7157945.1"/>
    </source>
</evidence>
<evidence type="ECO:0000313" key="3">
    <source>
        <dbReference type="EMBL" id="KAG7167299.1"/>
    </source>
</evidence>
<protein>
    <submittedName>
        <fullName evidence="2">Uncharacterized protein</fullName>
    </submittedName>
</protein>
<proteinExistence type="predicted"/>
<keyword evidence="6" id="KW-1185">Reference proteome</keyword>
<accession>A0A8J5JLY6</accession>
<dbReference type="Proteomes" id="UP000747542">
    <property type="component" value="Unassembled WGS sequence"/>
</dbReference>
<evidence type="ECO:0000313" key="5">
    <source>
        <dbReference type="EMBL" id="KAG7176806.1"/>
    </source>
</evidence>
<name>A0A8J5JLY6_HOMAM</name>
<dbReference type="EMBL" id="JAHLQT010009722">
    <property type="protein sequence ID" value="KAG7173474.1"/>
    <property type="molecule type" value="Genomic_DNA"/>
</dbReference>
<comment type="caution">
    <text evidence="2">The sequence shown here is derived from an EMBL/GenBank/DDBJ whole genome shotgun (WGS) entry which is preliminary data.</text>
</comment>
<reference evidence="2" key="1">
    <citation type="journal article" date="2021" name="Sci. Adv.">
        <title>The American lobster genome reveals insights on longevity, neural, and immune adaptations.</title>
        <authorList>
            <person name="Polinski J.M."/>
            <person name="Zimin A.V."/>
            <person name="Clark K.F."/>
            <person name="Kohn A.B."/>
            <person name="Sadowski N."/>
            <person name="Timp W."/>
            <person name="Ptitsyn A."/>
            <person name="Khanna P."/>
            <person name="Romanova D.Y."/>
            <person name="Williams P."/>
            <person name="Greenwood S.J."/>
            <person name="Moroz L.L."/>
            <person name="Walt D.R."/>
            <person name="Bodnar A.G."/>
        </authorList>
    </citation>
    <scope>NUCLEOTIDE SEQUENCE</scope>
    <source>
        <strain evidence="2">GMGI-L3</strain>
    </source>
</reference>
<dbReference type="EMBL" id="JAHLQT010036030">
    <property type="protein sequence ID" value="KAG7157945.1"/>
    <property type="molecule type" value="Genomic_DNA"/>
</dbReference>
<organism evidence="2 6">
    <name type="scientific">Homarus americanus</name>
    <name type="common">American lobster</name>
    <dbReference type="NCBI Taxonomy" id="6706"/>
    <lineage>
        <taxon>Eukaryota</taxon>
        <taxon>Metazoa</taxon>
        <taxon>Ecdysozoa</taxon>
        <taxon>Arthropoda</taxon>
        <taxon>Crustacea</taxon>
        <taxon>Multicrustacea</taxon>
        <taxon>Malacostraca</taxon>
        <taxon>Eumalacostraca</taxon>
        <taxon>Eucarida</taxon>
        <taxon>Decapoda</taxon>
        <taxon>Pleocyemata</taxon>
        <taxon>Astacidea</taxon>
        <taxon>Nephropoidea</taxon>
        <taxon>Nephropidae</taxon>
        <taxon>Homarus</taxon>
    </lineage>
</organism>
<dbReference type="Gene3D" id="1.10.10.10">
    <property type="entry name" value="Winged helix-like DNA-binding domain superfamily/Winged helix DNA-binding domain"/>
    <property type="match status" value="1"/>
</dbReference>
<dbReference type="EMBL" id="JAHLQT010002595">
    <property type="protein sequence ID" value="KAG7176806.1"/>
    <property type="molecule type" value="Genomic_DNA"/>
</dbReference>
<evidence type="ECO:0000256" key="1">
    <source>
        <dbReference type="SAM" id="MobiDB-lite"/>
    </source>
</evidence>
<dbReference type="InterPro" id="IPR036388">
    <property type="entry name" value="WH-like_DNA-bd_sf"/>
</dbReference>
<sequence length="97" mass="11312">MRPPRARANWPEVITRHTMIVAYHEAGKGIREINRLLGISRDTVRLWEGQVLTRPRPGRTRVIMREEDQQIRREAESTTLNCSEHNKGNKRSLSPDN</sequence>
<dbReference type="AlphaFoldDB" id="A0A8J5JLY6"/>
<feature type="non-terminal residue" evidence="2">
    <location>
        <position position="1"/>
    </location>
</feature>
<feature type="region of interest" description="Disordered" evidence="1">
    <location>
        <begin position="66"/>
        <end position="97"/>
    </location>
</feature>
<evidence type="ECO:0000313" key="4">
    <source>
        <dbReference type="EMBL" id="KAG7173474.1"/>
    </source>
</evidence>
<feature type="compositionally biased region" description="Basic and acidic residues" evidence="1">
    <location>
        <begin position="66"/>
        <end position="76"/>
    </location>
</feature>